<protein>
    <submittedName>
        <fullName evidence="1">Uncharacterized protein</fullName>
    </submittedName>
</protein>
<sequence>MTSLYDTALTESLRAMPYNSASQFQTFVAGDTPDPRFGAACLFQTIDAADRAIAAGAPDPVYLKSGRHLAAVFDDGESLVVLDPYLLHREPLVFDLAALREAGELTVTSPAVQTRYDDDGARKDSILTGTVRTRDDGYVLALEYRRYSPTRRHYVVNRFFELASTGAISRDLSAFDADIHLTHPEQTSLSIRTLNHELTDTAEVILPLRGWQDTVFGVADLWTRDNQGVSRPASSDASGPVWESVTANTGLTRIEIEEHLVEASELYRKKADPAVAIDPYKLDPE</sequence>
<evidence type="ECO:0000313" key="1">
    <source>
        <dbReference type="EMBL" id="GAA1855216.1"/>
    </source>
</evidence>
<accession>A0ABP4ZFN2</accession>
<organism evidence="1 2">
    <name type="scientific">Myceligenerans crystallogenes</name>
    <dbReference type="NCBI Taxonomy" id="316335"/>
    <lineage>
        <taxon>Bacteria</taxon>
        <taxon>Bacillati</taxon>
        <taxon>Actinomycetota</taxon>
        <taxon>Actinomycetes</taxon>
        <taxon>Micrococcales</taxon>
        <taxon>Promicromonosporaceae</taxon>
        <taxon>Myceligenerans</taxon>
    </lineage>
</organism>
<evidence type="ECO:0000313" key="2">
    <source>
        <dbReference type="Proteomes" id="UP001501094"/>
    </source>
</evidence>
<name>A0ABP4ZFN2_9MICO</name>
<dbReference type="RefSeq" id="WP_344100206.1">
    <property type="nucleotide sequence ID" value="NZ_BAAANL010000002.1"/>
</dbReference>
<keyword evidence="2" id="KW-1185">Reference proteome</keyword>
<reference evidence="2" key="1">
    <citation type="journal article" date="2019" name="Int. J. Syst. Evol. Microbiol.">
        <title>The Global Catalogue of Microorganisms (GCM) 10K type strain sequencing project: providing services to taxonomists for standard genome sequencing and annotation.</title>
        <authorList>
            <consortium name="The Broad Institute Genomics Platform"/>
            <consortium name="The Broad Institute Genome Sequencing Center for Infectious Disease"/>
            <person name="Wu L."/>
            <person name="Ma J."/>
        </authorList>
    </citation>
    <scope>NUCLEOTIDE SEQUENCE [LARGE SCALE GENOMIC DNA]</scope>
    <source>
        <strain evidence="2">JCM 14326</strain>
    </source>
</reference>
<gene>
    <name evidence="1" type="ORF">GCM10009751_10090</name>
</gene>
<comment type="caution">
    <text evidence="1">The sequence shown here is derived from an EMBL/GenBank/DDBJ whole genome shotgun (WGS) entry which is preliminary data.</text>
</comment>
<proteinExistence type="predicted"/>
<dbReference type="Proteomes" id="UP001501094">
    <property type="component" value="Unassembled WGS sequence"/>
</dbReference>
<dbReference type="EMBL" id="BAAANL010000002">
    <property type="protein sequence ID" value="GAA1855216.1"/>
    <property type="molecule type" value="Genomic_DNA"/>
</dbReference>